<feature type="region of interest" description="Disordered" evidence="1">
    <location>
        <begin position="127"/>
        <end position="182"/>
    </location>
</feature>
<evidence type="ECO:0000313" key="7">
    <source>
        <dbReference type="Proteomes" id="UP000263014"/>
    </source>
</evidence>
<evidence type="ECO:0000313" key="2">
    <source>
        <dbReference type="EMBL" id="RGD70511.1"/>
    </source>
</evidence>
<evidence type="ECO:0000313" key="3">
    <source>
        <dbReference type="EMBL" id="RGI96198.1"/>
    </source>
</evidence>
<evidence type="ECO:0000313" key="5">
    <source>
        <dbReference type="Proteomes" id="UP000261023"/>
    </source>
</evidence>
<dbReference type="EMBL" id="QSSQ01000010">
    <property type="protein sequence ID" value="RGM04309.1"/>
    <property type="molecule type" value="Genomic_DNA"/>
</dbReference>
<dbReference type="EMBL" id="QTJW01000007">
    <property type="protein sequence ID" value="RGD70511.1"/>
    <property type="molecule type" value="Genomic_DNA"/>
</dbReference>
<sequence length="210" mass="22538">MKGVFHMAKKGNGFGKLVAFATIAGAVAAGISYFTKYKSFHKELEEDFHDFEDDGNDDISKIDSTMNRNYVSLHADKDEFKVAAADMADAAKDAASAAKNLVKDAASIVNSTAREAASAVADTAKDMLDSAMDRSEDDEEEEDITEDGGLDYAAGATEGFKEEPEQAADTEDKEADSEEVEEIYEGTGDALKKFAAEESTTIVEDTADEP</sequence>
<dbReference type="OrthoDB" id="1913370at2"/>
<feature type="compositionally biased region" description="Acidic residues" evidence="1">
    <location>
        <begin position="165"/>
        <end position="182"/>
    </location>
</feature>
<name>A0A374NYI5_9FIRM</name>
<organism evidence="3 7">
    <name type="scientific">Hungatella hathewayi</name>
    <dbReference type="NCBI Taxonomy" id="154046"/>
    <lineage>
        <taxon>Bacteria</taxon>
        <taxon>Bacillati</taxon>
        <taxon>Bacillota</taxon>
        <taxon>Clostridia</taxon>
        <taxon>Lachnospirales</taxon>
        <taxon>Lachnospiraceae</taxon>
        <taxon>Hungatella</taxon>
    </lineage>
</organism>
<dbReference type="Proteomes" id="UP000261023">
    <property type="component" value="Unassembled WGS sequence"/>
</dbReference>
<evidence type="ECO:0000256" key="1">
    <source>
        <dbReference type="SAM" id="MobiDB-lite"/>
    </source>
</evidence>
<evidence type="ECO:0000313" key="4">
    <source>
        <dbReference type="EMBL" id="RGM04309.1"/>
    </source>
</evidence>
<dbReference type="Proteomes" id="UP000263014">
    <property type="component" value="Unassembled WGS sequence"/>
</dbReference>
<comment type="caution">
    <text evidence="3">The sequence shown here is derived from an EMBL/GenBank/DDBJ whole genome shotgun (WGS) entry which is preliminary data.</text>
</comment>
<proteinExistence type="predicted"/>
<evidence type="ECO:0000313" key="6">
    <source>
        <dbReference type="Proteomes" id="UP000261257"/>
    </source>
</evidence>
<gene>
    <name evidence="2" type="ORF">DWX31_12640</name>
    <name evidence="4" type="ORF">DXC39_13005</name>
    <name evidence="3" type="ORF">DXD79_30240</name>
</gene>
<protein>
    <submittedName>
        <fullName evidence="3">Uncharacterized protein</fullName>
    </submittedName>
</protein>
<dbReference type="AlphaFoldDB" id="A0A374NYI5"/>
<reference evidence="5 6" key="1">
    <citation type="submission" date="2018-08" db="EMBL/GenBank/DDBJ databases">
        <title>A genome reference for cultivated species of the human gut microbiota.</title>
        <authorList>
            <person name="Zou Y."/>
            <person name="Xue W."/>
            <person name="Luo G."/>
        </authorList>
    </citation>
    <scope>NUCLEOTIDE SEQUENCE [LARGE SCALE GENOMIC DNA]</scope>
    <source>
        <strain evidence="2 5">AF19-13AC</strain>
        <strain evidence="4 6">TF05-11AC</strain>
        <strain evidence="3 7">TM09-12</strain>
    </source>
</reference>
<feature type="compositionally biased region" description="Acidic residues" evidence="1">
    <location>
        <begin position="135"/>
        <end position="149"/>
    </location>
</feature>
<accession>A0A374NYI5</accession>
<dbReference type="Proteomes" id="UP000261257">
    <property type="component" value="Unassembled WGS sequence"/>
</dbReference>
<dbReference type="EMBL" id="QSON01000025">
    <property type="protein sequence ID" value="RGI96198.1"/>
    <property type="molecule type" value="Genomic_DNA"/>
</dbReference>